<evidence type="ECO:0008006" key="4">
    <source>
        <dbReference type="Google" id="ProtNLM"/>
    </source>
</evidence>
<gene>
    <name evidence="2" type="ORF">FTO68_00640</name>
</gene>
<protein>
    <recommendedName>
        <fullName evidence="4">Type IV pilin</fullName>
    </recommendedName>
</protein>
<name>A0ABD4TJ31_9EURY</name>
<evidence type="ECO:0000313" key="3">
    <source>
        <dbReference type="Proteomes" id="UP001524383"/>
    </source>
</evidence>
<evidence type="ECO:0000313" key="2">
    <source>
        <dbReference type="EMBL" id="MCQ1537502.1"/>
    </source>
</evidence>
<keyword evidence="1" id="KW-0472">Membrane</keyword>
<accession>A0ABD4TJ31</accession>
<feature type="transmembrane region" description="Helical" evidence="1">
    <location>
        <begin position="13"/>
        <end position="32"/>
    </location>
</feature>
<evidence type="ECO:0000256" key="1">
    <source>
        <dbReference type="SAM" id="Phobius"/>
    </source>
</evidence>
<keyword evidence="1" id="KW-1133">Transmembrane helix</keyword>
<keyword evidence="3" id="KW-1185">Reference proteome</keyword>
<dbReference type="AlphaFoldDB" id="A0ABD4TJ31"/>
<dbReference type="RefSeq" id="WP_255331410.1">
    <property type="nucleotide sequence ID" value="NZ_VOTZ01000001.1"/>
</dbReference>
<keyword evidence="1" id="KW-0812">Transmembrane</keyword>
<comment type="caution">
    <text evidence="2">The sequence shown here is derived from an EMBL/GenBank/DDBJ whole genome shotgun (WGS) entry which is preliminary data.</text>
</comment>
<proteinExistence type="predicted"/>
<dbReference type="Proteomes" id="UP001524383">
    <property type="component" value="Unassembled WGS sequence"/>
</dbReference>
<dbReference type="EMBL" id="VOTZ01000001">
    <property type="protein sequence ID" value="MCQ1537502.1"/>
    <property type="molecule type" value="Genomic_DNA"/>
</dbReference>
<sequence length="144" mass="15264">MKRPSSSDAVSNLIGYIIITGVLMVLLVTVMISANDALMVKPAERFTYHNYVDIGNGMSVRIVDIYTLAPVNGSIVSDIDIPYDVLGEGYIITVRRSGVDQEILVVGDRTETVISLAGIGATRAVRGTTTGGGVNRVIYDSGGV</sequence>
<organism evidence="2 3">
    <name type="scientific">Methanocalculus taiwanensis</name>
    <dbReference type="NCBI Taxonomy" id="106207"/>
    <lineage>
        <taxon>Archaea</taxon>
        <taxon>Methanobacteriati</taxon>
        <taxon>Methanobacteriota</taxon>
        <taxon>Stenosarchaea group</taxon>
        <taxon>Methanomicrobia</taxon>
        <taxon>Methanomicrobiales</taxon>
        <taxon>Methanocalculaceae</taxon>
        <taxon>Methanocalculus</taxon>
    </lineage>
</organism>
<reference evidence="2 3" key="1">
    <citation type="submission" date="2019-08" db="EMBL/GenBank/DDBJ databases">
        <authorList>
            <person name="Chen S.-C."/>
            <person name="Lai M.-C."/>
            <person name="You Y.-T."/>
        </authorList>
    </citation>
    <scope>NUCLEOTIDE SEQUENCE [LARGE SCALE GENOMIC DNA]</scope>
    <source>
        <strain evidence="2 3">P2F9704a</strain>
    </source>
</reference>